<dbReference type="CDD" id="cd12352">
    <property type="entry name" value="RRM1_TIA1_like"/>
    <property type="match status" value="1"/>
</dbReference>
<dbReference type="GO" id="GO:0005634">
    <property type="term" value="C:nucleus"/>
    <property type="evidence" value="ECO:0007669"/>
    <property type="project" value="TreeGrafter"/>
</dbReference>
<dbReference type="Gene3D" id="3.30.70.330">
    <property type="match status" value="3"/>
</dbReference>
<dbReference type="CDD" id="cd12353">
    <property type="entry name" value="RRM2_TIA1_like"/>
    <property type="match status" value="1"/>
</dbReference>
<evidence type="ECO:0000256" key="1">
    <source>
        <dbReference type="ARBA" id="ARBA00022884"/>
    </source>
</evidence>
<protein>
    <submittedName>
        <fullName evidence="5">RRM domain-containing protein</fullName>
    </submittedName>
</protein>
<feature type="domain" description="RRM" evidence="3">
    <location>
        <begin position="93"/>
        <end position="168"/>
    </location>
</feature>
<dbReference type="GO" id="GO:0003729">
    <property type="term" value="F:mRNA binding"/>
    <property type="evidence" value="ECO:0007669"/>
    <property type="project" value="TreeGrafter"/>
</dbReference>
<dbReference type="SUPFAM" id="SSF54928">
    <property type="entry name" value="RNA-binding domain, RBD"/>
    <property type="match status" value="2"/>
</dbReference>
<reference evidence="5" key="1">
    <citation type="submission" date="2022-11" db="UniProtKB">
        <authorList>
            <consortium name="WormBaseParasite"/>
        </authorList>
    </citation>
    <scope>IDENTIFICATION</scope>
</reference>
<dbReference type="InterPro" id="IPR000504">
    <property type="entry name" value="RRM_dom"/>
</dbReference>
<organism evidence="4 5">
    <name type="scientific">Setaria digitata</name>
    <dbReference type="NCBI Taxonomy" id="48799"/>
    <lineage>
        <taxon>Eukaryota</taxon>
        <taxon>Metazoa</taxon>
        <taxon>Ecdysozoa</taxon>
        <taxon>Nematoda</taxon>
        <taxon>Chromadorea</taxon>
        <taxon>Rhabditida</taxon>
        <taxon>Spirurina</taxon>
        <taxon>Spiruromorpha</taxon>
        <taxon>Filarioidea</taxon>
        <taxon>Setariidae</taxon>
        <taxon>Setaria</taxon>
    </lineage>
</organism>
<name>A0A915PPE4_9BILA</name>
<dbReference type="InterPro" id="IPR050502">
    <property type="entry name" value="Euk_RNA-bind_prot"/>
</dbReference>
<dbReference type="WBParaSite" id="sdigi.contig213.g6193.t1">
    <property type="protein sequence ID" value="sdigi.contig213.g6193.t1"/>
    <property type="gene ID" value="sdigi.contig213.g6193"/>
</dbReference>
<evidence type="ECO:0000256" key="2">
    <source>
        <dbReference type="PROSITE-ProRule" id="PRU00176"/>
    </source>
</evidence>
<dbReference type="InterPro" id="IPR035979">
    <property type="entry name" value="RBD_domain_sf"/>
</dbReference>
<feature type="domain" description="RRM" evidence="3">
    <location>
        <begin position="181"/>
        <end position="271"/>
    </location>
</feature>
<evidence type="ECO:0000313" key="4">
    <source>
        <dbReference type="Proteomes" id="UP000887581"/>
    </source>
</evidence>
<dbReference type="PANTHER" id="PTHR48025">
    <property type="entry name" value="OS02G0815200 PROTEIN"/>
    <property type="match status" value="1"/>
</dbReference>
<evidence type="ECO:0000259" key="3">
    <source>
        <dbReference type="PROSITE" id="PS50102"/>
    </source>
</evidence>
<keyword evidence="4" id="KW-1185">Reference proteome</keyword>
<proteinExistence type="predicted"/>
<dbReference type="PROSITE" id="PS50102">
    <property type="entry name" value="RRM"/>
    <property type="match status" value="3"/>
</dbReference>
<dbReference type="PANTHER" id="PTHR48025:SF1">
    <property type="entry name" value="RRM DOMAIN-CONTAINING PROTEIN"/>
    <property type="match status" value="1"/>
</dbReference>
<feature type="domain" description="RRM" evidence="3">
    <location>
        <begin position="348"/>
        <end position="424"/>
    </location>
</feature>
<keyword evidence="1 2" id="KW-0694">RNA-binding</keyword>
<dbReference type="InterPro" id="IPR012677">
    <property type="entry name" value="Nucleotide-bd_a/b_plait_sf"/>
</dbReference>
<sequence length="502" mass="55707">MVKRSADDFSLYQVTKRVREEFNSYGYGAYGYGQQVATPYGHDETSMMQGVMGPGTGGGGSCGSSGGAYNARYHFQAAQNAGFDTGSEDHQPRTVYVGNLDPSITEDFITTLFGQIGAVTKTKVIFDGTNDPYAFVEFADHYTAAQALQAMNKRVLLEKEMKVNWATEPGSQAKVDTSKHFHVFVGDLSPEVDNKALKDAFAPFGEVSDAKVIRDATTLKSKGYGFVSYPKREVNLFSLMVHVFMEAERAIEQMNGQWLGRRTIRTNWATRKPTGTGAGDGQYGRTELNYDDVYNQTGPDNTSVYVGNVNSSANGRLFNVLLTDQCCCRNEPSWCICEALSHGRCHTSAIILKFLYRNQLCDFSDEDLRAAFDKFGRILEVRIFKSQGYAFVRFDKKDSACNAICKMNGQELCGQNIKCSWGRTPEGHNQQANAYNQAQAYANYGGYGAYGYGNGASGGPGGSAAAQQQYWNYYQQYYSNPQLVQQQWQSYWQQQQPQGGNQ</sequence>
<evidence type="ECO:0000313" key="5">
    <source>
        <dbReference type="WBParaSite" id="sdigi.contig213.g6193.t1"/>
    </source>
</evidence>
<dbReference type="AlphaFoldDB" id="A0A915PPE4"/>
<dbReference type="SMART" id="SM00360">
    <property type="entry name" value="RRM"/>
    <property type="match status" value="3"/>
</dbReference>
<dbReference type="Proteomes" id="UP000887581">
    <property type="component" value="Unplaced"/>
</dbReference>
<dbReference type="FunFam" id="3.30.70.330:FF:001192">
    <property type="entry name" value="TIA-1/TIAL RNA binding protein homolog"/>
    <property type="match status" value="1"/>
</dbReference>
<dbReference type="Pfam" id="PF00076">
    <property type="entry name" value="RRM_1"/>
    <property type="match status" value="3"/>
</dbReference>
<accession>A0A915PPE4</accession>